<dbReference type="Gene3D" id="1.10.10.10">
    <property type="entry name" value="Winged helix-like DNA-binding domain superfamily/Winged helix DNA-binding domain"/>
    <property type="match status" value="1"/>
</dbReference>
<dbReference type="InterPro" id="IPR000600">
    <property type="entry name" value="ROK"/>
</dbReference>
<organism evidence="2 3">
    <name type="scientific">Pontivivens nitratireducens</name>
    <dbReference type="NCBI Taxonomy" id="2758038"/>
    <lineage>
        <taxon>Bacteria</taxon>
        <taxon>Pseudomonadati</taxon>
        <taxon>Pseudomonadota</taxon>
        <taxon>Alphaproteobacteria</taxon>
        <taxon>Rhodobacterales</taxon>
        <taxon>Paracoccaceae</taxon>
        <taxon>Pontivivens</taxon>
    </lineage>
</organism>
<dbReference type="InterPro" id="IPR036390">
    <property type="entry name" value="WH_DNA-bd_sf"/>
</dbReference>
<dbReference type="SUPFAM" id="SSF53067">
    <property type="entry name" value="Actin-like ATPase domain"/>
    <property type="match status" value="1"/>
</dbReference>
<dbReference type="CDD" id="cd24073">
    <property type="entry name" value="ASKHA_ATPase_ROK_CYANR"/>
    <property type="match status" value="1"/>
</dbReference>
<comment type="similarity">
    <text evidence="1">Belongs to the ROK (NagC/XylR) family.</text>
</comment>
<dbReference type="EMBL" id="CP049811">
    <property type="protein sequence ID" value="QIK40605.1"/>
    <property type="molecule type" value="Genomic_DNA"/>
</dbReference>
<evidence type="ECO:0000313" key="2">
    <source>
        <dbReference type="EMBL" id="QIK40605.1"/>
    </source>
</evidence>
<dbReference type="Proteomes" id="UP000500791">
    <property type="component" value="Chromosome"/>
</dbReference>
<evidence type="ECO:0000313" key="3">
    <source>
        <dbReference type="Proteomes" id="UP000500791"/>
    </source>
</evidence>
<dbReference type="PANTHER" id="PTHR18964:SF149">
    <property type="entry name" value="BIFUNCTIONAL UDP-N-ACETYLGLUCOSAMINE 2-EPIMERASE_N-ACETYLMANNOSAMINE KINASE"/>
    <property type="match status" value="1"/>
</dbReference>
<dbReference type="KEGG" id="mon:G8E03_07395"/>
<keyword evidence="3" id="KW-1185">Reference proteome</keyword>
<dbReference type="SUPFAM" id="SSF46785">
    <property type="entry name" value="Winged helix' DNA-binding domain"/>
    <property type="match status" value="1"/>
</dbReference>
<protein>
    <submittedName>
        <fullName evidence="2">ROK family protein</fullName>
    </submittedName>
</protein>
<dbReference type="AlphaFoldDB" id="A0A6G7VL66"/>
<accession>A0A6G7VL66</accession>
<dbReference type="InterPro" id="IPR043129">
    <property type="entry name" value="ATPase_NBD"/>
</dbReference>
<gene>
    <name evidence="2" type="ORF">G8E03_07395</name>
</gene>
<proteinExistence type="inferred from homology"/>
<dbReference type="InterPro" id="IPR036388">
    <property type="entry name" value="WH-like_DNA-bd_sf"/>
</dbReference>
<evidence type="ECO:0000256" key="1">
    <source>
        <dbReference type="ARBA" id="ARBA00006479"/>
    </source>
</evidence>
<dbReference type="RefSeq" id="WP_166190258.1">
    <property type="nucleotide sequence ID" value="NZ_CP049811.1"/>
</dbReference>
<sequence>MNDPCDGYGPRAPLGNVSEGTAISRIFQQIRAEGQIARIDIARDLMISPATVTAITSDLIARGLIEEAAAISTETLRGRPRVKLQLRANAHVVAGLKLGANVTTLVLLDFQGRQLAKAAISQPLQNAGADEILALIERVLDSALTKADLSRSDISAIGVGLPGFVNAAEGMVHWSPVLDSRMIPLGARLQDALNCPVVIDNDANLLALAELWFGVGREQRDFIVVTIEQGLGMGIVIANRLYRGTRGRGVEFGHMKIQPDGALCRCGQRGCLEAYLADYALLREAEMALPADTSQHHDRLENLFAEAKAGNLVARSIFHRAGRLFGIGLANIVNIFDPALIILSGEQLQYDYLYDIEVSEMMEANSIDLSDRPVELRVHKWNDQLWAKGAAAFALDHITGAILDTAPQARTRGRQDAIRTP</sequence>
<name>A0A6G7VL66_9RHOB</name>
<dbReference type="PANTHER" id="PTHR18964">
    <property type="entry name" value="ROK (REPRESSOR, ORF, KINASE) FAMILY"/>
    <property type="match status" value="1"/>
</dbReference>
<dbReference type="Pfam" id="PF00480">
    <property type="entry name" value="ROK"/>
    <property type="match status" value="1"/>
</dbReference>
<reference evidence="2 3" key="1">
    <citation type="submission" date="2020-03" db="EMBL/GenBank/DDBJ databases">
        <title>Complete genome sequence of Monaibacterium sp. ALG8 with diverse plasmids.</title>
        <authorList>
            <person name="Sun C."/>
        </authorList>
    </citation>
    <scope>NUCLEOTIDE SEQUENCE [LARGE SCALE GENOMIC DNA]</scope>
    <source>
        <strain evidence="2 3">ALG8</strain>
    </source>
</reference>
<dbReference type="Gene3D" id="3.30.420.40">
    <property type="match status" value="2"/>
</dbReference>